<protein>
    <submittedName>
        <fullName evidence="1">Uncharacterized protein</fullName>
    </submittedName>
</protein>
<evidence type="ECO:0000313" key="1">
    <source>
        <dbReference type="EMBL" id="SLK15187.1"/>
    </source>
</evidence>
<dbReference type="OrthoDB" id="1936518at2"/>
<accession>A0A1U6J4Q9</accession>
<dbReference type="EMBL" id="LT799839">
    <property type="protein sequence ID" value="SLK15187.1"/>
    <property type="molecule type" value="Genomic_DNA"/>
</dbReference>
<gene>
    <name evidence="1" type="ORF">CCH01_08230</name>
</gene>
<sequence length="131" mass="15233">MSKKVSRKVLKMKRKERLKHRRKKFFVALSIFVGLLMVSSLLIYNLVLKHKLKDLTYAIDYHFTSKDIKEERLLSVQQYNLLFADGDTVVVEAHGLSHEKPHSNTTVKAKLIKNKKGIWDLDKDALVAKEK</sequence>
<organism evidence="1 2">
    <name type="scientific">Clostridium chauvoei JF4335</name>
    <dbReference type="NCBI Taxonomy" id="1351755"/>
    <lineage>
        <taxon>Bacteria</taxon>
        <taxon>Bacillati</taxon>
        <taxon>Bacillota</taxon>
        <taxon>Clostridia</taxon>
        <taxon>Eubacteriales</taxon>
        <taxon>Clostridiaceae</taxon>
        <taxon>Clostridium</taxon>
    </lineage>
</organism>
<evidence type="ECO:0000313" key="2">
    <source>
        <dbReference type="Proteomes" id="UP000190476"/>
    </source>
</evidence>
<proteinExistence type="predicted"/>
<dbReference type="Proteomes" id="UP000190476">
    <property type="component" value="Chromosome I"/>
</dbReference>
<dbReference type="GeneID" id="66301171"/>
<dbReference type="STRING" id="1351755.CCH01_08230"/>
<reference evidence="2" key="1">
    <citation type="submission" date="2017-03" db="EMBL/GenBank/DDBJ databases">
        <authorList>
            <person name="Falquet L."/>
            <person name="Falquet L."/>
        </authorList>
    </citation>
    <scope>NUCLEOTIDE SEQUENCE [LARGE SCALE GENOMIC DNA]</scope>
</reference>
<name>A0A1U6J4Q9_9CLOT</name>
<keyword evidence="2" id="KW-1185">Reference proteome</keyword>
<dbReference type="AlphaFoldDB" id="A0A1U6J4Q9"/>
<dbReference type="RefSeq" id="WP_079481214.1">
    <property type="nucleotide sequence ID" value="NZ_CBML010000006.1"/>
</dbReference>